<keyword evidence="2" id="KW-1185">Reference proteome</keyword>
<accession>A0A6J5WIV4</accession>
<dbReference type="Proteomes" id="UP000507245">
    <property type="component" value="Unassembled WGS sequence"/>
</dbReference>
<organism evidence="1 2">
    <name type="scientific">Prunus armeniaca</name>
    <name type="common">Apricot</name>
    <name type="synonym">Armeniaca vulgaris</name>
    <dbReference type="NCBI Taxonomy" id="36596"/>
    <lineage>
        <taxon>Eukaryota</taxon>
        <taxon>Viridiplantae</taxon>
        <taxon>Streptophyta</taxon>
        <taxon>Embryophyta</taxon>
        <taxon>Tracheophyta</taxon>
        <taxon>Spermatophyta</taxon>
        <taxon>Magnoliopsida</taxon>
        <taxon>eudicotyledons</taxon>
        <taxon>Gunneridae</taxon>
        <taxon>Pentapetalae</taxon>
        <taxon>rosids</taxon>
        <taxon>fabids</taxon>
        <taxon>Rosales</taxon>
        <taxon>Rosaceae</taxon>
        <taxon>Amygdaloideae</taxon>
        <taxon>Amygdaleae</taxon>
        <taxon>Prunus</taxon>
    </lineage>
</organism>
<dbReference type="OrthoDB" id="1166264at2759"/>
<reference evidence="2" key="1">
    <citation type="journal article" date="2020" name="Genome Biol.">
        <title>Gamete binning: chromosome-level and haplotype-resolved genome assembly enabled by high-throughput single-cell sequencing of gamete genomes.</title>
        <authorList>
            <person name="Campoy J.A."/>
            <person name="Sun H."/>
            <person name="Goel M."/>
            <person name="Jiao W.-B."/>
            <person name="Folz-Donahue K."/>
            <person name="Wang N."/>
            <person name="Rubio M."/>
            <person name="Liu C."/>
            <person name="Kukat C."/>
            <person name="Ruiz D."/>
            <person name="Huettel B."/>
            <person name="Schneeberger K."/>
        </authorList>
    </citation>
    <scope>NUCLEOTIDE SEQUENCE [LARGE SCALE GENOMIC DNA]</scope>
    <source>
        <strain evidence="2">cv. Rojo Pasion</strain>
    </source>
</reference>
<dbReference type="AlphaFoldDB" id="A0A6J5WIV4"/>
<gene>
    <name evidence="1" type="ORF">ORAREDHAP_LOCUS14837</name>
</gene>
<evidence type="ECO:0000313" key="1">
    <source>
        <dbReference type="EMBL" id="CAB4299985.1"/>
    </source>
</evidence>
<name>A0A6J5WIV4_PRUAR</name>
<dbReference type="EMBL" id="CAEKKB010000002">
    <property type="protein sequence ID" value="CAB4299985.1"/>
    <property type="molecule type" value="Genomic_DNA"/>
</dbReference>
<evidence type="ECO:0000313" key="2">
    <source>
        <dbReference type="Proteomes" id="UP000507245"/>
    </source>
</evidence>
<sequence length="120" mass="13968">MGKDITEQESPTEPRGRSRLWFHKDVKHVLTNNKGTNKITGIMLNFPKKSYEIFLDVGRRFSKMKNVKILMNYNQLIVPYVTCQKMDLGLCVFEQAPSWLSDYLVDDLLGIVHSRLFCLD</sequence>
<protein>
    <submittedName>
        <fullName evidence="1">Uncharacterized protein</fullName>
    </submittedName>
</protein>
<proteinExistence type="predicted"/>